<dbReference type="STRING" id="1215343.B488_07970"/>
<sequence>MTSLGFRFGNVAYCTDVHSFPEETLQKLQNLDILIIDALQYQVHKSHFSLSEALEHIELLKPKQAILTHMHIYMDYDTLLWETPAHVEPAFDGMKFFSVALNA</sequence>
<proteinExistence type="predicted"/>
<dbReference type="KEGG" id="lcc:B488_07970"/>
<dbReference type="EMBL" id="CP003789">
    <property type="protein sequence ID" value="AGA64789.1"/>
    <property type="molecule type" value="Genomic_DNA"/>
</dbReference>
<gene>
    <name evidence="2" type="ordered locus">B488_07970</name>
</gene>
<reference evidence="2 3" key="1">
    <citation type="journal article" date="2012" name="Stand. Genomic Sci.">
        <title>Complete genome sequence of Liberibacter crescens BT-1.</title>
        <authorList>
            <person name="Leonard M.T."/>
            <person name="Fagen J.R."/>
            <person name="Davis-Richardson A.G."/>
            <person name="Davis M.J."/>
            <person name="Triplett E.W."/>
        </authorList>
    </citation>
    <scope>NUCLEOTIDE SEQUENCE [LARGE SCALE GENOMIC DNA]</scope>
    <source>
        <strain evidence="2 3">BT-1</strain>
    </source>
</reference>
<dbReference type="Gene3D" id="3.60.15.10">
    <property type="entry name" value="Ribonuclease Z/Hydroxyacylglutathione hydrolase-like"/>
    <property type="match status" value="1"/>
</dbReference>
<dbReference type="InterPro" id="IPR036866">
    <property type="entry name" value="RibonucZ/Hydroxyglut_hydro"/>
</dbReference>
<dbReference type="Pfam" id="PF12706">
    <property type="entry name" value="Lactamase_B_2"/>
    <property type="match status" value="1"/>
</dbReference>
<evidence type="ECO:0000313" key="3">
    <source>
        <dbReference type="Proteomes" id="UP000010799"/>
    </source>
</evidence>
<dbReference type="HOGENOM" id="CLU_146001_0_0_5"/>
<dbReference type="PANTHER" id="PTHR42663">
    <property type="entry name" value="HYDROLASE C777.06C-RELATED-RELATED"/>
    <property type="match status" value="1"/>
</dbReference>
<keyword evidence="3" id="KW-1185">Reference proteome</keyword>
<organism evidence="2 3">
    <name type="scientific">Liberibacter crescens (strain BT-1)</name>
    <dbReference type="NCBI Taxonomy" id="1215343"/>
    <lineage>
        <taxon>Bacteria</taxon>
        <taxon>Pseudomonadati</taxon>
        <taxon>Pseudomonadota</taxon>
        <taxon>Alphaproteobacteria</taxon>
        <taxon>Hyphomicrobiales</taxon>
        <taxon>Rhizobiaceae</taxon>
        <taxon>Liberibacter</taxon>
    </lineage>
</organism>
<evidence type="ECO:0000259" key="1">
    <source>
        <dbReference type="Pfam" id="PF12706"/>
    </source>
</evidence>
<dbReference type="eggNOG" id="COG1235">
    <property type="taxonomic scope" value="Bacteria"/>
</dbReference>
<dbReference type="Proteomes" id="UP000010799">
    <property type="component" value="Chromosome"/>
</dbReference>
<dbReference type="InterPro" id="IPR001279">
    <property type="entry name" value="Metallo-B-lactamas"/>
</dbReference>
<protein>
    <submittedName>
        <fullName evidence="2">Metal-dependent hydrolases of the beta-lactamase superfamily I</fullName>
    </submittedName>
</protein>
<keyword evidence="2" id="KW-0378">Hydrolase</keyword>
<feature type="domain" description="Metallo-beta-lactamase" evidence="1">
    <location>
        <begin position="3"/>
        <end position="70"/>
    </location>
</feature>
<dbReference type="GO" id="GO:0016787">
    <property type="term" value="F:hydrolase activity"/>
    <property type="evidence" value="ECO:0007669"/>
    <property type="project" value="UniProtKB-KW"/>
</dbReference>
<dbReference type="SUPFAM" id="SSF56281">
    <property type="entry name" value="Metallo-hydrolase/oxidoreductase"/>
    <property type="match status" value="1"/>
</dbReference>
<evidence type="ECO:0000313" key="2">
    <source>
        <dbReference type="EMBL" id="AGA64789.1"/>
    </source>
</evidence>
<dbReference type="PATRIC" id="fig|1215343.11.peg.820"/>
<accession>L0ETC3</accession>
<dbReference type="PANTHER" id="PTHR42663:SF6">
    <property type="entry name" value="HYDROLASE C777.06C-RELATED"/>
    <property type="match status" value="1"/>
</dbReference>
<dbReference type="AlphaFoldDB" id="L0ETC3"/>
<name>L0ETC3_LIBCB</name>